<evidence type="ECO:0000313" key="3">
    <source>
        <dbReference type="Proteomes" id="UP000249354"/>
    </source>
</evidence>
<keyword evidence="1" id="KW-1133">Transmembrane helix</keyword>
<dbReference type="AlphaFoldDB" id="A0A2W4ULN0"/>
<name>A0A2W4ULN0_9CYAN</name>
<keyword evidence="1" id="KW-0812">Transmembrane</keyword>
<reference evidence="2 3" key="2">
    <citation type="submission" date="2018-06" db="EMBL/GenBank/DDBJ databases">
        <title>Metagenomic assembly of (sub)arctic Cyanobacteria and their associated microbiome from non-axenic cultures.</title>
        <authorList>
            <person name="Baurain D."/>
        </authorList>
    </citation>
    <scope>NUCLEOTIDE SEQUENCE [LARGE SCALE GENOMIC DNA]</scope>
    <source>
        <strain evidence="2">ULC129bin1</strain>
    </source>
</reference>
<accession>A0A2W4ULN0</accession>
<feature type="transmembrane region" description="Helical" evidence="1">
    <location>
        <begin position="93"/>
        <end position="111"/>
    </location>
</feature>
<sequence length="556" mass="62069">MAFTVDNLTIKKAATDKAVDSSTRAIESVQTAAAENPIILDFDETLFLRDSTTEYLNSISPRPLGAAYLLAAAVIRPWRWLPARWADKKISRAWVLAALATLLFPWTLLVWRAKAKHLAQAHWNDQLIAAIAQNPNARVVVASSGFSWIVNPLLEHLPSEVAQKVASEAVACRFWQGLADREKGSLDRMTKVLSQPEIARAVLVTAKEQQNTALLSAVKTPCRVQWPEAEFISAMADVYVPLVYSERVKNPGRSHIMKRVIAGHWAFLVIAFSFLSDHFLLNATGLLLLTFSYWCVYEIGYWENDVIGEKYESKPVLSKRFEQYKDRLRLDTPAPWCWAIGLSVPGLVLLEASNFEQTAPAAIEIAAHQWQTLAFNSTLWVCFLIAVRATFWLYNQFNEEARIWIYPFLQTQKLFGFAMLVSTNAVGVVLLLALAVSRWLHYTIYRCGGDRGRFPLNTCCLVLYVLGFSATTLSSLDPVELITWQAGTAFIYCLVRGIKGFHSVHSPISLVSQQSIPPATVPNTEIAAQPAPIIAVSTFQRAVPELGEQELSQTAE</sequence>
<evidence type="ECO:0008006" key="4">
    <source>
        <dbReference type="Google" id="ProtNLM"/>
    </source>
</evidence>
<feature type="transmembrane region" description="Helical" evidence="1">
    <location>
        <begin position="64"/>
        <end position="81"/>
    </location>
</feature>
<evidence type="ECO:0000256" key="1">
    <source>
        <dbReference type="SAM" id="Phobius"/>
    </source>
</evidence>
<reference evidence="3" key="1">
    <citation type="submission" date="2018-04" db="EMBL/GenBank/DDBJ databases">
        <authorList>
            <person name="Cornet L."/>
        </authorList>
    </citation>
    <scope>NUCLEOTIDE SEQUENCE [LARGE SCALE GENOMIC DNA]</scope>
</reference>
<comment type="caution">
    <text evidence="2">The sequence shown here is derived from an EMBL/GenBank/DDBJ whole genome shotgun (WGS) entry which is preliminary data.</text>
</comment>
<keyword evidence="1" id="KW-0472">Membrane</keyword>
<feature type="transmembrane region" description="Helical" evidence="1">
    <location>
        <begin position="414"/>
        <end position="436"/>
    </location>
</feature>
<gene>
    <name evidence="2" type="ORF">DCF25_07060</name>
</gene>
<protein>
    <recommendedName>
        <fullName evidence="4">Haloacid dehalogenase-like hydrolase</fullName>
    </recommendedName>
</protein>
<evidence type="ECO:0000313" key="2">
    <source>
        <dbReference type="EMBL" id="PZO20170.1"/>
    </source>
</evidence>
<feature type="transmembrane region" description="Helical" evidence="1">
    <location>
        <begin position="265"/>
        <end position="294"/>
    </location>
</feature>
<organism evidence="2 3">
    <name type="scientific">Leptolyngbya foveolarum</name>
    <dbReference type="NCBI Taxonomy" id="47253"/>
    <lineage>
        <taxon>Bacteria</taxon>
        <taxon>Bacillati</taxon>
        <taxon>Cyanobacteriota</taxon>
        <taxon>Cyanophyceae</taxon>
        <taxon>Leptolyngbyales</taxon>
        <taxon>Leptolyngbyaceae</taxon>
        <taxon>Leptolyngbya group</taxon>
        <taxon>Leptolyngbya</taxon>
    </lineage>
</organism>
<feature type="transmembrane region" description="Helical" evidence="1">
    <location>
        <begin position="373"/>
        <end position="394"/>
    </location>
</feature>
<dbReference type="Proteomes" id="UP000249354">
    <property type="component" value="Unassembled WGS sequence"/>
</dbReference>
<proteinExistence type="predicted"/>
<dbReference type="EMBL" id="QBMC01000033">
    <property type="protein sequence ID" value="PZO20170.1"/>
    <property type="molecule type" value="Genomic_DNA"/>
</dbReference>